<keyword evidence="13" id="KW-0732">Signal</keyword>
<evidence type="ECO:0000256" key="8">
    <source>
        <dbReference type="ARBA" id="ARBA00023004"/>
    </source>
</evidence>
<feature type="transmembrane region" description="Helical" evidence="12">
    <location>
        <begin position="607"/>
        <end position="630"/>
    </location>
</feature>
<dbReference type="EMBL" id="BLKM01000900">
    <property type="protein sequence ID" value="GFG39394.1"/>
    <property type="molecule type" value="Genomic_DNA"/>
</dbReference>
<evidence type="ECO:0000256" key="13">
    <source>
        <dbReference type="SAM" id="SignalP"/>
    </source>
</evidence>
<dbReference type="SMART" id="SM00665">
    <property type="entry name" value="B561"/>
    <property type="match status" value="1"/>
</dbReference>
<dbReference type="PROSITE" id="PS50939">
    <property type="entry name" value="CYTOCHROME_B561"/>
    <property type="match status" value="1"/>
</dbReference>
<evidence type="ECO:0000313" key="18">
    <source>
        <dbReference type="Proteomes" id="UP000502823"/>
    </source>
</evidence>
<feature type="compositionally biased region" description="Low complexity" evidence="11">
    <location>
        <begin position="188"/>
        <end position="205"/>
    </location>
</feature>
<evidence type="ECO:0000259" key="14">
    <source>
        <dbReference type="PROSITE" id="PS50836"/>
    </source>
</evidence>
<dbReference type="FunCoup" id="A0A6L2Q4R1">
    <property type="interactions" value="91"/>
</dbReference>
<feature type="chain" id="PRO_5026732788" description="Reelin domain-containing protein" evidence="13">
    <location>
        <begin position="26"/>
        <end position="649"/>
    </location>
</feature>
<comment type="cofactor">
    <cofactor evidence="1">
        <name>heme b</name>
        <dbReference type="ChEBI" id="CHEBI:60344"/>
    </cofactor>
</comment>
<feature type="transmembrane region" description="Helical" evidence="12">
    <location>
        <begin position="444"/>
        <end position="462"/>
    </location>
</feature>
<evidence type="ECO:0000256" key="10">
    <source>
        <dbReference type="ARBA" id="ARBA00023180"/>
    </source>
</evidence>
<evidence type="ECO:0000256" key="3">
    <source>
        <dbReference type="ARBA" id="ARBA00009195"/>
    </source>
</evidence>
<feature type="signal peptide" evidence="13">
    <location>
        <begin position="1"/>
        <end position="25"/>
    </location>
</feature>
<dbReference type="AlphaFoldDB" id="A0A6L2Q4R1"/>
<feature type="domain" description="DOMON" evidence="14">
    <location>
        <begin position="241"/>
        <end position="360"/>
    </location>
</feature>
<feature type="domain" description="Reelin" evidence="16">
    <location>
        <begin position="20"/>
        <end position="193"/>
    </location>
</feature>
<organism evidence="17 18">
    <name type="scientific">Coptotermes formosanus</name>
    <name type="common">Formosan subterranean termite</name>
    <dbReference type="NCBI Taxonomy" id="36987"/>
    <lineage>
        <taxon>Eukaryota</taxon>
        <taxon>Metazoa</taxon>
        <taxon>Ecdysozoa</taxon>
        <taxon>Arthropoda</taxon>
        <taxon>Hexapoda</taxon>
        <taxon>Insecta</taxon>
        <taxon>Pterygota</taxon>
        <taxon>Neoptera</taxon>
        <taxon>Polyneoptera</taxon>
        <taxon>Dictyoptera</taxon>
        <taxon>Blattodea</taxon>
        <taxon>Blattoidea</taxon>
        <taxon>Termitoidae</taxon>
        <taxon>Rhinotermitidae</taxon>
        <taxon>Coptotermes</taxon>
    </lineage>
</organism>
<gene>
    <name evidence="17" type="ORF">Cfor_08343</name>
</gene>
<reference evidence="18" key="1">
    <citation type="submission" date="2020-01" db="EMBL/GenBank/DDBJ databases">
        <title>Draft genome sequence of the Termite Coptotermes fromosanus.</title>
        <authorList>
            <person name="Itakura S."/>
            <person name="Yosikawa Y."/>
            <person name="Umezawa K."/>
        </authorList>
    </citation>
    <scope>NUCLEOTIDE SEQUENCE [LARGE SCALE GENOMIC DNA]</scope>
</reference>
<evidence type="ECO:0000256" key="1">
    <source>
        <dbReference type="ARBA" id="ARBA00001970"/>
    </source>
</evidence>
<evidence type="ECO:0000256" key="4">
    <source>
        <dbReference type="ARBA" id="ARBA00022448"/>
    </source>
</evidence>
<evidence type="ECO:0000259" key="15">
    <source>
        <dbReference type="PROSITE" id="PS50939"/>
    </source>
</evidence>
<feature type="transmembrane region" description="Helical" evidence="12">
    <location>
        <begin position="542"/>
        <end position="564"/>
    </location>
</feature>
<dbReference type="InterPro" id="IPR042307">
    <property type="entry name" value="Reeler_sf"/>
</dbReference>
<dbReference type="Gene3D" id="2.60.40.4060">
    <property type="entry name" value="Reeler domain"/>
    <property type="match status" value="1"/>
</dbReference>
<keyword evidence="5 12" id="KW-0812">Transmembrane</keyword>
<protein>
    <recommendedName>
        <fullName evidence="19">Reelin domain-containing protein</fullName>
    </recommendedName>
</protein>
<keyword evidence="10" id="KW-0325">Glycoprotein</keyword>
<dbReference type="InterPro" id="IPR006593">
    <property type="entry name" value="Cyt_b561/ferric_Rdtase_TM"/>
</dbReference>
<dbReference type="InParanoid" id="A0A6L2Q4R1"/>
<dbReference type="OrthoDB" id="6372137at2759"/>
<comment type="caution">
    <text evidence="17">The sequence shown here is derived from an EMBL/GenBank/DDBJ whole genome shotgun (WGS) entry which is preliminary data.</text>
</comment>
<evidence type="ECO:0000313" key="17">
    <source>
        <dbReference type="EMBL" id="GFG39394.1"/>
    </source>
</evidence>
<dbReference type="PROSITE" id="PS50836">
    <property type="entry name" value="DOMON"/>
    <property type="match status" value="1"/>
</dbReference>
<dbReference type="Proteomes" id="UP000502823">
    <property type="component" value="Unassembled WGS sequence"/>
</dbReference>
<evidence type="ECO:0000256" key="6">
    <source>
        <dbReference type="ARBA" id="ARBA00022982"/>
    </source>
</evidence>
<dbReference type="Gene3D" id="1.20.120.1770">
    <property type="match status" value="1"/>
</dbReference>
<keyword evidence="8" id="KW-0408">Iron</keyword>
<dbReference type="CDD" id="cd08544">
    <property type="entry name" value="Reeler"/>
    <property type="match status" value="1"/>
</dbReference>
<dbReference type="CDD" id="cd09628">
    <property type="entry name" value="DOMON_SDR_2_like"/>
    <property type="match status" value="1"/>
</dbReference>
<dbReference type="InterPro" id="IPR002861">
    <property type="entry name" value="Reeler_dom"/>
</dbReference>
<feature type="transmembrane region" description="Helical" evidence="12">
    <location>
        <begin position="506"/>
        <end position="530"/>
    </location>
</feature>
<evidence type="ECO:0000256" key="2">
    <source>
        <dbReference type="ARBA" id="ARBA00004141"/>
    </source>
</evidence>
<evidence type="ECO:0000256" key="11">
    <source>
        <dbReference type="SAM" id="MobiDB-lite"/>
    </source>
</evidence>
<feature type="region of interest" description="Disordered" evidence="11">
    <location>
        <begin position="182"/>
        <end position="213"/>
    </location>
</feature>
<dbReference type="SMART" id="SM00664">
    <property type="entry name" value="DoH"/>
    <property type="match status" value="1"/>
</dbReference>
<dbReference type="Pfam" id="PF02014">
    <property type="entry name" value="Reeler"/>
    <property type="match status" value="1"/>
</dbReference>
<dbReference type="InterPro" id="IPR051237">
    <property type="entry name" value="Ferric-chelate_Red/DefProt"/>
</dbReference>
<comment type="similarity">
    <text evidence="3">Belongs to the FRRS1 family.</text>
</comment>
<evidence type="ECO:0000256" key="5">
    <source>
        <dbReference type="ARBA" id="ARBA00022692"/>
    </source>
</evidence>
<evidence type="ECO:0008006" key="19">
    <source>
        <dbReference type="Google" id="ProtNLM"/>
    </source>
</evidence>
<feature type="domain" description="Cytochrome b561" evidence="15">
    <location>
        <begin position="364"/>
        <end position="564"/>
    </location>
</feature>
<dbReference type="Pfam" id="PF03351">
    <property type="entry name" value="DOMON"/>
    <property type="match status" value="1"/>
</dbReference>
<feature type="region of interest" description="Disordered" evidence="11">
    <location>
        <begin position="574"/>
        <end position="595"/>
    </location>
</feature>
<evidence type="ECO:0000259" key="16">
    <source>
        <dbReference type="PROSITE" id="PS51019"/>
    </source>
</evidence>
<dbReference type="InterPro" id="IPR005018">
    <property type="entry name" value="DOMON_domain"/>
</dbReference>
<sequence>MAALPFFTSVLLIIVALSWLHSTESYPSGAPSSTCSTLAPKHQNVPPQQSLPPFAVTAGKLSVAPGSKLTLMLTSTTGTPFKGFLLQARQPEGSDSAIGQFTALPNLTKTLACAGGYQNSPNTVTHADPSQRSSLQFEWEAPDYYEGPVVFVATVVQDFSTFWEGVKSDIINVAKRAVDNSSQSTGISTTKQPVVTTSTTTAPSVPTTPPRRASVVTDPLYDGCGSKKTCFGFPSGCVETTSCMAVVSCLVEGERYEFDMKARNSAYVAVGLSQDVNMGDDSVVECVHDGTSGNSVNAYMSWNFGKNNRRLQVQDGIVLKNSSFVDGTIYCKFMRDAVTKVENREYNLAKDKYHLLIAAGSSVREGSVGYHDVGRAAAELSQSLADVSIIAGSSNLLLRLHGAFMIGAWIGAAGIGILLARYFKQTWVGSQLCGKDQWFAWHRMFMLLTWGLTISAFVLIFVQLKDWSAEDNPHAILGCVTTALAFVQPIGAAFRPHPDSRRRPIFNWLHWLVGNIAHILGIVTIFFAIKLTKAELPDWMDWILVGYVAFHVAVHLILSIASIASERNNGKRVNSFPMKEMTNSRSPLHSPERKQDSPHSCFRKFMLAVYILVILLLVATLIIITVFAPIEENWVKFQNMIAPNNTQEQ</sequence>
<dbReference type="PANTHER" id="PTHR45828">
    <property type="entry name" value="CYTOCHROME B561/FERRIC REDUCTASE TRANSMEMBRANE"/>
    <property type="match status" value="1"/>
</dbReference>
<dbReference type="CDD" id="cd08760">
    <property type="entry name" value="Cyt_b561_FRRS1_like"/>
    <property type="match status" value="1"/>
</dbReference>
<keyword evidence="4" id="KW-0813">Transport</keyword>
<dbReference type="PANTHER" id="PTHR45828:SF36">
    <property type="entry name" value="REELIN DOMAIN-CONTAINING PROTEIN"/>
    <property type="match status" value="1"/>
</dbReference>
<name>A0A6L2Q4R1_COPFO</name>
<evidence type="ECO:0000256" key="12">
    <source>
        <dbReference type="SAM" id="Phobius"/>
    </source>
</evidence>
<proteinExistence type="inferred from homology"/>
<keyword evidence="6" id="KW-0249">Electron transport</keyword>
<evidence type="ECO:0000256" key="7">
    <source>
        <dbReference type="ARBA" id="ARBA00022989"/>
    </source>
</evidence>
<comment type="subcellular location">
    <subcellularLocation>
        <location evidence="2">Membrane</location>
        <topology evidence="2">Multi-pass membrane protein</topology>
    </subcellularLocation>
</comment>
<keyword evidence="7 12" id="KW-1133">Transmembrane helix</keyword>
<accession>A0A6L2Q4R1</accession>
<dbReference type="PROSITE" id="PS51019">
    <property type="entry name" value="REELIN"/>
    <property type="match status" value="1"/>
</dbReference>
<feature type="transmembrane region" description="Helical" evidence="12">
    <location>
        <begin position="403"/>
        <end position="423"/>
    </location>
</feature>
<dbReference type="GO" id="GO:0016020">
    <property type="term" value="C:membrane"/>
    <property type="evidence" value="ECO:0007669"/>
    <property type="project" value="UniProtKB-SubCell"/>
</dbReference>
<keyword evidence="18" id="KW-1185">Reference proteome</keyword>
<feature type="transmembrane region" description="Helical" evidence="12">
    <location>
        <begin position="474"/>
        <end position="494"/>
    </location>
</feature>
<keyword evidence="9 12" id="KW-0472">Membrane</keyword>
<evidence type="ECO:0000256" key="9">
    <source>
        <dbReference type="ARBA" id="ARBA00023136"/>
    </source>
</evidence>